<dbReference type="GO" id="GO:0003677">
    <property type="term" value="F:DNA binding"/>
    <property type="evidence" value="ECO:0007669"/>
    <property type="project" value="UniProtKB-KW"/>
</dbReference>
<keyword evidence="3" id="KW-0238">DNA-binding</keyword>
<evidence type="ECO:0000256" key="1">
    <source>
        <dbReference type="ARBA" id="ARBA00009437"/>
    </source>
</evidence>
<evidence type="ECO:0000313" key="9">
    <source>
        <dbReference type="EMBL" id="OLP54391.1"/>
    </source>
</evidence>
<dbReference type="PRINTS" id="PR00039">
    <property type="entry name" value="HTHLYSR"/>
</dbReference>
<dbReference type="GO" id="GO:0032993">
    <property type="term" value="C:protein-DNA complex"/>
    <property type="evidence" value="ECO:0007669"/>
    <property type="project" value="TreeGrafter"/>
</dbReference>
<comment type="similarity">
    <text evidence="1">Belongs to the LysR transcriptional regulatory family.</text>
</comment>
<evidence type="ECO:0000259" key="8">
    <source>
        <dbReference type="PROSITE" id="PS50931"/>
    </source>
</evidence>
<comment type="function">
    <text evidence="5">Transcriptional regulator of the ttuABCDE tartrate utilization operon.</text>
</comment>
<dbReference type="SUPFAM" id="SSF53850">
    <property type="entry name" value="Periplasmic binding protein-like II"/>
    <property type="match status" value="1"/>
</dbReference>
<dbReference type="InterPro" id="IPR036388">
    <property type="entry name" value="WH-like_DNA-bd_sf"/>
</dbReference>
<dbReference type="RefSeq" id="WP_075635818.1">
    <property type="nucleotide sequence ID" value="NZ_MKIO01000034.1"/>
</dbReference>
<dbReference type="Proteomes" id="UP000186143">
    <property type="component" value="Unassembled WGS sequence"/>
</dbReference>
<dbReference type="CDD" id="cd08414">
    <property type="entry name" value="PBP2_LTTR_aromatics_like"/>
    <property type="match status" value="1"/>
</dbReference>
<name>A0A1Q9AGP4_9HYPH</name>
<dbReference type="STRING" id="1672749.BJF92_19320"/>
<evidence type="ECO:0000256" key="5">
    <source>
        <dbReference type="ARBA" id="ARBA00054626"/>
    </source>
</evidence>
<organism evidence="9 10">
    <name type="scientific">Xaviernesmea rhizosphaerae</name>
    <dbReference type="NCBI Taxonomy" id="1672749"/>
    <lineage>
        <taxon>Bacteria</taxon>
        <taxon>Pseudomonadati</taxon>
        <taxon>Pseudomonadota</taxon>
        <taxon>Alphaproteobacteria</taxon>
        <taxon>Hyphomicrobiales</taxon>
        <taxon>Rhizobiaceae</taxon>
        <taxon>Rhizobium/Agrobacterium group</taxon>
        <taxon>Xaviernesmea</taxon>
    </lineage>
</organism>
<dbReference type="FunFam" id="1.10.10.10:FF:000001">
    <property type="entry name" value="LysR family transcriptional regulator"/>
    <property type="match status" value="1"/>
</dbReference>
<sequence>MAKPSLSIALRYLHYFLTAAEHGSFRKAGAALGVQESSISRRIRDLEDHLGASLFQRYNGGVRLTFAGQRFQRRAEEMVRHVMDSAEDVAAIGRAESGRIKVGILPSLAAGFLAELFRAYNQHHGGVHIDFVEGETAGHAAAIAKLGLDAAFVAGSRPWPECEVTPLWSEQLFVARPDLHRLAGQCVLDWPLLANEGVLIRQGAADPAAGDALTLRLIEAGHGIGLQQQGVGRDTLLPLVAMGRGLALVSEATGSIPFPGIVYRPIAGETLTFSALWSAKNDNPAMRRLLAIARRVAQSIEVKRLR</sequence>
<feature type="domain" description="HTH lysR-type" evidence="8">
    <location>
        <begin position="8"/>
        <end position="65"/>
    </location>
</feature>
<evidence type="ECO:0000256" key="7">
    <source>
        <dbReference type="ARBA" id="ARBA00083243"/>
    </source>
</evidence>
<dbReference type="OrthoDB" id="7216893at2"/>
<dbReference type="EMBL" id="MKIO01000034">
    <property type="protein sequence ID" value="OLP54391.1"/>
    <property type="molecule type" value="Genomic_DNA"/>
</dbReference>
<protein>
    <recommendedName>
        <fullName evidence="6">HTH-type transcriptional regulator TtuA</fullName>
    </recommendedName>
    <alternativeName>
        <fullName evidence="7">Tartrate utilization transcriptional regulator</fullName>
    </alternativeName>
</protein>
<dbReference type="InterPro" id="IPR005119">
    <property type="entry name" value="LysR_subst-bd"/>
</dbReference>
<dbReference type="PANTHER" id="PTHR30346:SF0">
    <property type="entry name" value="HCA OPERON TRANSCRIPTIONAL ACTIVATOR HCAR"/>
    <property type="match status" value="1"/>
</dbReference>
<dbReference type="PROSITE" id="PS50931">
    <property type="entry name" value="HTH_LYSR"/>
    <property type="match status" value="1"/>
</dbReference>
<keyword evidence="4" id="KW-0804">Transcription</keyword>
<dbReference type="Gene3D" id="3.40.190.10">
    <property type="entry name" value="Periplasmic binding protein-like II"/>
    <property type="match status" value="2"/>
</dbReference>
<evidence type="ECO:0000256" key="3">
    <source>
        <dbReference type="ARBA" id="ARBA00023125"/>
    </source>
</evidence>
<dbReference type="GO" id="GO:0003700">
    <property type="term" value="F:DNA-binding transcription factor activity"/>
    <property type="evidence" value="ECO:0007669"/>
    <property type="project" value="InterPro"/>
</dbReference>
<keyword evidence="2" id="KW-0805">Transcription regulation</keyword>
<dbReference type="PANTHER" id="PTHR30346">
    <property type="entry name" value="TRANSCRIPTIONAL DUAL REGULATOR HCAR-RELATED"/>
    <property type="match status" value="1"/>
</dbReference>
<evidence type="ECO:0000313" key="10">
    <source>
        <dbReference type="Proteomes" id="UP000186143"/>
    </source>
</evidence>
<gene>
    <name evidence="9" type="ORF">BJF92_19320</name>
</gene>
<dbReference type="SUPFAM" id="SSF46785">
    <property type="entry name" value="Winged helix' DNA-binding domain"/>
    <property type="match status" value="1"/>
</dbReference>
<accession>A0A1Q9AGP4</accession>
<evidence type="ECO:0000256" key="6">
    <source>
        <dbReference type="ARBA" id="ARBA00067332"/>
    </source>
</evidence>
<reference evidence="9 10" key="1">
    <citation type="submission" date="2016-09" db="EMBL/GenBank/DDBJ databases">
        <title>Rhizobium sp. nov., a novel species isolated from the rice rhizosphere.</title>
        <authorList>
            <person name="Zhao J."/>
            <person name="Zhang X."/>
        </authorList>
    </citation>
    <scope>NUCLEOTIDE SEQUENCE [LARGE SCALE GENOMIC DNA]</scope>
    <source>
        <strain evidence="9 10">MH17</strain>
    </source>
</reference>
<evidence type="ECO:0000256" key="4">
    <source>
        <dbReference type="ARBA" id="ARBA00023163"/>
    </source>
</evidence>
<dbReference type="Pfam" id="PF03466">
    <property type="entry name" value="LysR_substrate"/>
    <property type="match status" value="1"/>
</dbReference>
<dbReference type="Gene3D" id="1.10.10.10">
    <property type="entry name" value="Winged helix-like DNA-binding domain superfamily/Winged helix DNA-binding domain"/>
    <property type="match status" value="1"/>
</dbReference>
<evidence type="ECO:0000256" key="2">
    <source>
        <dbReference type="ARBA" id="ARBA00023015"/>
    </source>
</evidence>
<dbReference type="Pfam" id="PF00126">
    <property type="entry name" value="HTH_1"/>
    <property type="match status" value="1"/>
</dbReference>
<dbReference type="InterPro" id="IPR036390">
    <property type="entry name" value="WH_DNA-bd_sf"/>
</dbReference>
<proteinExistence type="inferred from homology"/>
<dbReference type="AlphaFoldDB" id="A0A1Q9AGP4"/>
<dbReference type="InterPro" id="IPR000847">
    <property type="entry name" value="LysR_HTH_N"/>
</dbReference>
<comment type="caution">
    <text evidence="9">The sequence shown here is derived from an EMBL/GenBank/DDBJ whole genome shotgun (WGS) entry which is preliminary data.</text>
</comment>